<comment type="caution">
    <text evidence="1">The sequence shown here is derived from an EMBL/GenBank/DDBJ whole genome shotgun (WGS) entry which is preliminary data.</text>
</comment>
<keyword evidence="2" id="KW-1185">Reference proteome</keyword>
<name>A0A7J6H4G8_CANSA</name>
<reference evidence="1 2" key="1">
    <citation type="journal article" date="2020" name="bioRxiv">
        <title>Sequence and annotation of 42 cannabis genomes reveals extensive copy number variation in cannabinoid synthesis and pathogen resistance genes.</title>
        <authorList>
            <person name="Mckernan K.J."/>
            <person name="Helbert Y."/>
            <person name="Kane L.T."/>
            <person name="Ebling H."/>
            <person name="Zhang L."/>
            <person name="Liu B."/>
            <person name="Eaton Z."/>
            <person name="Mclaughlin S."/>
            <person name="Kingan S."/>
            <person name="Baybayan P."/>
            <person name="Concepcion G."/>
            <person name="Jordan M."/>
            <person name="Riva A."/>
            <person name="Barbazuk W."/>
            <person name="Harkins T."/>
        </authorList>
    </citation>
    <scope>NUCLEOTIDE SEQUENCE [LARGE SCALE GENOMIC DNA]</scope>
    <source>
        <strain evidence="2">cv. Jamaican Lion 4</strain>
        <tissue evidence="1">Leaf</tissue>
    </source>
</reference>
<protein>
    <submittedName>
        <fullName evidence="1">Uncharacterized protein</fullName>
    </submittedName>
</protein>
<organism evidence="1 2">
    <name type="scientific">Cannabis sativa</name>
    <name type="common">Hemp</name>
    <name type="synonym">Marijuana</name>
    <dbReference type="NCBI Taxonomy" id="3483"/>
    <lineage>
        <taxon>Eukaryota</taxon>
        <taxon>Viridiplantae</taxon>
        <taxon>Streptophyta</taxon>
        <taxon>Embryophyta</taxon>
        <taxon>Tracheophyta</taxon>
        <taxon>Spermatophyta</taxon>
        <taxon>Magnoliopsida</taxon>
        <taxon>eudicotyledons</taxon>
        <taxon>Gunneridae</taxon>
        <taxon>Pentapetalae</taxon>
        <taxon>rosids</taxon>
        <taxon>fabids</taxon>
        <taxon>Rosales</taxon>
        <taxon>Cannabaceae</taxon>
        <taxon>Cannabis</taxon>
    </lineage>
</organism>
<evidence type="ECO:0000313" key="1">
    <source>
        <dbReference type="EMBL" id="KAF4389349.1"/>
    </source>
</evidence>
<sequence length="67" mass="7632">MISMVRVRSRCKLLFFFLLPIVVMVAPLEFVGRECLAIHTKSHRKKQPLKVENSSFMLSAVLADVSI</sequence>
<gene>
    <name evidence="1" type="ORF">G4B88_006408</name>
</gene>
<proteinExistence type="predicted"/>
<evidence type="ECO:0000313" key="2">
    <source>
        <dbReference type="Proteomes" id="UP000583929"/>
    </source>
</evidence>
<dbReference type="EMBL" id="JAATIQ010000067">
    <property type="protein sequence ID" value="KAF4389349.1"/>
    <property type="molecule type" value="Genomic_DNA"/>
</dbReference>
<dbReference type="AlphaFoldDB" id="A0A7J6H4G8"/>
<dbReference type="Proteomes" id="UP000583929">
    <property type="component" value="Unassembled WGS sequence"/>
</dbReference>
<accession>A0A7J6H4G8</accession>